<evidence type="ECO:0008006" key="4">
    <source>
        <dbReference type="Google" id="ProtNLM"/>
    </source>
</evidence>
<dbReference type="EMBL" id="DS268110">
    <property type="protein sequence ID" value="KMM68252.1"/>
    <property type="molecule type" value="Genomic_DNA"/>
</dbReference>
<dbReference type="OrthoDB" id="3946796at2759"/>
<proteinExistence type="predicted"/>
<reference evidence="3" key="2">
    <citation type="journal article" date="2009" name="Genome Res.">
        <title>Comparative genomic analyses of the human fungal pathogens Coccidioides and their relatives.</title>
        <authorList>
            <person name="Sharpton T.J."/>
            <person name="Stajich J.E."/>
            <person name="Rounsley S.D."/>
            <person name="Gardner M.J."/>
            <person name="Wortman J.R."/>
            <person name="Jordar V.S."/>
            <person name="Maiti R."/>
            <person name="Kodira C.D."/>
            <person name="Neafsey D.E."/>
            <person name="Zeng Q."/>
            <person name="Hung C.-Y."/>
            <person name="McMahan C."/>
            <person name="Muszewska A."/>
            <person name="Grynberg M."/>
            <person name="Mandel M.A."/>
            <person name="Kellner E.M."/>
            <person name="Barker B.M."/>
            <person name="Galgiani J.N."/>
            <person name="Orbach M.J."/>
            <person name="Kirkland T.N."/>
            <person name="Cole G.T."/>
            <person name="Henn M.R."/>
            <person name="Birren B.W."/>
            <person name="Taylor J.W."/>
        </authorList>
    </citation>
    <scope>NUCLEOTIDE SEQUENCE [LARGE SCALE GENOMIC DNA]</scope>
    <source>
        <strain evidence="3">RMSCC 3488</strain>
    </source>
</reference>
<organism evidence="2 3">
    <name type="scientific">Coccidioides posadasii RMSCC 3488</name>
    <dbReference type="NCBI Taxonomy" id="454284"/>
    <lineage>
        <taxon>Eukaryota</taxon>
        <taxon>Fungi</taxon>
        <taxon>Dikarya</taxon>
        <taxon>Ascomycota</taxon>
        <taxon>Pezizomycotina</taxon>
        <taxon>Eurotiomycetes</taxon>
        <taxon>Eurotiomycetidae</taxon>
        <taxon>Onygenales</taxon>
        <taxon>Onygenaceae</taxon>
        <taxon>Coccidioides</taxon>
    </lineage>
</organism>
<dbReference type="VEuPathDB" id="FungiDB:CPAG_04583"/>
<feature type="compositionally biased region" description="Polar residues" evidence="1">
    <location>
        <begin position="40"/>
        <end position="50"/>
    </location>
</feature>
<feature type="compositionally biased region" description="Polar residues" evidence="1">
    <location>
        <begin position="334"/>
        <end position="349"/>
    </location>
</feature>
<feature type="compositionally biased region" description="Basic and acidic residues" evidence="1">
    <location>
        <begin position="15"/>
        <end position="27"/>
    </location>
</feature>
<feature type="compositionally biased region" description="Polar residues" evidence="1">
    <location>
        <begin position="231"/>
        <end position="254"/>
    </location>
</feature>
<feature type="compositionally biased region" description="Basic and acidic residues" evidence="1">
    <location>
        <begin position="415"/>
        <end position="473"/>
    </location>
</feature>
<evidence type="ECO:0000313" key="3">
    <source>
        <dbReference type="Proteomes" id="UP000054567"/>
    </source>
</evidence>
<dbReference type="Proteomes" id="UP000054567">
    <property type="component" value="Unassembled WGS sequence"/>
</dbReference>
<sequence length="485" mass="52902">MQTEALEPALGTPRFDPDVHKSPREDGPTSGEDSFVKSIITGSPQKSCTHNTWMDIKWDAPPESNSRVSPSDLAQIKDPLDAIDALEEALEEIGEALPTAQYHGLDSPQRGGTPVETSRSQNGETNHTVSNCSRKETTSLAISEGLSCMDGPPKDAGENAKPKTPRQAPSRAPEQTCETRTLSNSKPSKTSSNCTGPKVADRSVGEALAAGQLGHTPANVPKTSKTEQSKANRLSIASLSTSKPGFTPVKSTKPLTKPTFELPGEAISRRMKAQREQRLKKEEEELQRRRAFKASKIRYSIVPSTEVRETITSRSRANLSAAENSHKAPAQAGTRLNFSNSAQASPTDRTSLKHTGSDERLGRRTSFAPPRTRHSSVNSDLISRSSSLKAVSNLAGTNGAQTRNSMTSTKTPATKTDHIIQKSRGKEIFGQDRQLVQERERERKEREDAAKRARAEAAQRGRQASREWAERQKQKSKIVRASLNA</sequence>
<feature type="region of interest" description="Disordered" evidence="1">
    <location>
        <begin position="1"/>
        <end position="50"/>
    </location>
</feature>
<feature type="compositionally biased region" description="Polar residues" evidence="1">
    <location>
        <begin position="375"/>
        <end position="414"/>
    </location>
</feature>
<accession>A0A0J6I9H9</accession>
<gene>
    <name evidence="2" type="ORF">CPAG_04583</name>
</gene>
<name>A0A0J6I9H9_COCPO</name>
<feature type="compositionally biased region" description="Polar residues" evidence="1">
    <location>
        <begin position="312"/>
        <end position="323"/>
    </location>
</feature>
<feature type="compositionally biased region" description="Polar residues" evidence="1">
    <location>
        <begin position="176"/>
        <end position="195"/>
    </location>
</feature>
<evidence type="ECO:0000256" key="1">
    <source>
        <dbReference type="SAM" id="MobiDB-lite"/>
    </source>
</evidence>
<evidence type="ECO:0000313" key="2">
    <source>
        <dbReference type="EMBL" id="KMM68252.1"/>
    </source>
</evidence>
<dbReference type="AlphaFoldDB" id="A0A0J6I9H9"/>
<feature type="region of interest" description="Disordered" evidence="1">
    <location>
        <begin position="306"/>
        <end position="485"/>
    </location>
</feature>
<reference evidence="2 3" key="1">
    <citation type="submission" date="2007-06" db="EMBL/GenBank/DDBJ databases">
        <title>The Genome Sequence of Coccidioides posadasii RMSCC_3488.</title>
        <authorList>
            <consortium name="Coccidioides Genome Resources Consortium"/>
            <consortium name="The Broad Institute Genome Sequencing Platform"/>
            <person name="Henn M.R."/>
            <person name="Sykes S."/>
            <person name="Young S."/>
            <person name="Jaffe D."/>
            <person name="Berlin A."/>
            <person name="Alvarez P."/>
            <person name="Butler J."/>
            <person name="Gnerre S."/>
            <person name="Grabherr M."/>
            <person name="Mauceli E."/>
            <person name="Brockman W."/>
            <person name="Kodira C."/>
            <person name="Alvarado L."/>
            <person name="Zeng Q."/>
            <person name="Crawford M."/>
            <person name="Antoine C."/>
            <person name="Devon K."/>
            <person name="Galgiani J."/>
            <person name="Orsborn K."/>
            <person name="Lewis M.L."/>
            <person name="Nusbaum C."/>
            <person name="Galagan J."/>
            <person name="Birren B."/>
        </authorList>
    </citation>
    <scope>NUCLEOTIDE SEQUENCE [LARGE SCALE GENOMIC DNA]</scope>
    <source>
        <strain evidence="2 3">RMSCC 3488</strain>
    </source>
</reference>
<feature type="compositionally biased region" description="Basic and acidic residues" evidence="1">
    <location>
        <begin position="273"/>
        <end position="284"/>
    </location>
</feature>
<feature type="compositionally biased region" description="Polar residues" evidence="1">
    <location>
        <begin position="115"/>
        <end position="132"/>
    </location>
</feature>
<feature type="region of interest" description="Disordered" evidence="1">
    <location>
        <begin position="94"/>
        <end position="284"/>
    </location>
</feature>
<feature type="region of interest" description="Disordered" evidence="1">
    <location>
        <begin position="56"/>
        <end position="75"/>
    </location>
</feature>
<protein>
    <recommendedName>
        <fullName evidence="4">Carboxylesterase family protein</fullName>
    </recommendedName>
</protein>
<reference evidence="3" key="3">
    <citation type="journal article" date="2010" name="Genome Res.">
        <title>Population genomic sequencing of Coccidioides fungi reveals recent hybridization and transposon control.</title>
        <authorList>
            <person name="Neafsey D.E."/>
            <person name="Barker B.M."/>
            <person name="Sharpton T.J."/>
            <person name="Stajich J.E."/>
            <person name="Park D.J."/>
            <person name="Whiston E."/>
            <person name="Hung C.-Y."/>
            <person name="McMahan C."/>
            <person name="White J."/>
            <person name="Sykes S."/>
            <person name="Heiman D."/>
            <person name="Young S."/>
            <person name="Zeng Q."/>
            <person name="Abouelleil A."/>
            <person name="Aftuck L."/>
            <person name="Bessette D."/>
            <person name="Brown A."/>
            <person name="FitzGerald M."/>
            <person name="Lui A."/>
            <person name="Macdonald J.P."/>
            <person name="Priest M."/>
            <person name="Orbach M.J."/>
            <person name="Galgiani J.N."/>
            <person name="Kirkland T.N."/>
            <person name="Cole G.T."/>
            <person name="Birren B.W."/>
            <person name="Henn M.R."/>
            <person name="Taylor J.W."/>
            <person name="Rounsley S.D."/>
        </authorList>
    </citation>
    <scope>NUCLEOTIDE SEQUENCE [LARGE SCALE GENOMIC DNA]</scope>
    <source>
        <strain evidence="3">RMSCC 3488</strain>
    </source>
</reference>
<feature type="compositionally biased region" description="Basic and acidic residues" evidence="1">
    <location>
        <begin position="152"/>
        <end position="161"/>
    </location>
</feature>